<feature type="transmembrane region" description="Helical" evidence="7">
    <location>
        <begin position="125"/>
        <end position="146"/>
    </location>
</feature>
<evidence type="ECO:0000256" key="3">
    <source>
        <dbReference type="ARBA" id="ARBA00022475"/>
    </source>
</evidence>
<dbReference type="InterPro" id="IPR035906">
    <property type="entry name" value="MetI-like_sf"/>
</dbReference>
<dbReference type="GO" id="GO:0005886">
    <property type="term" value="C:plasma membrane"/>
    <property type="evidence" value="ECO:0007669"/>
    <property type="project" value="UniProtKB-SubCell"/>
</dbReference>
<dbReference type="AlphaFoldDB" id="A0A1H8Q6B3"/>
<feature type="transmembrane region" description="Helical" evidence="7">
    <location>
        <begin position="257"/>
        <end position="278"/>
    </location>
</feature>
<keyword evidence="3" id="KW-1003">Cell membrane</keyword>
<dbReference type="SUPFAM" id="SSF161098">
    <property type="entry name" value="MetI-like"/>
    <property type="match status" value="1"/>
</dbReference>
<evidence type="ECO:0000256" key="5">
    <source>
        <dbReference type="ARBA" id="ARBA00022989"/>
    </source>
</evidence>
<dbReference type="OrthoDB" id="8906042at2"/>
<comment type="similarity">
    <text evidence="7">Belongs to the binding-protein-dependent transport system permease family.</text>
</comment>
<dbReference type="InterPro" id="IPR000515">
    <property type="entry name" value="MetI-like"/>
</dbReference>
<dbReference type="Proteomes" id="UP000198960">
    <property type="component" value="Unassembled WGS sequence"/>
</dbReference>
<feature type="transmembrane region" description="Helical" evidence="7">
    <location>
        <begin position="203"/>
        <end position="221"/>
    </location>
</feature>
<keyword evidence="2 7" id="KW-0813">Transport</keyword>
<dbReference type="PROSITE" id="PS50928">
    <property type="entry name" value="ABC_TM1"/>
    <property type="match status" value="1"/>
</dbReference>
<evidence type="ECO:0000313" key="10">
    <source>
        <dbReference type="Proteomes" id="UP000198960"/>
    </source>
</evidence>
<dbReference type="CDD" id="cd06261">
    <property type="entry name" value="TM_PBP2"/>
    <property type="match status" value="1"/>
</dbReference>
<dbReference type="Gene3D" id="1.10.3720.10">
    <property type="entry name" value="MetI-like"/>
    <property type="match status" value="1"/>
</dbReference>
<evidence type="ECO:0000256" key="1">
    <source>
        <dbReference type="ARBA" id="ARBA00004651"/>
    </source>
</evidence>
<proteinExistence type="inferred from homology"/>
<evidence type="ECO:0000259" key="8">
    <source>
        <dbReference type="PROSITE" id="PS50928"/>
    </source>
</evidence>
<keyword evidence="6 7" id="KW-0472">Membrane</keyword>
<evidence type="ECO:0000313" key="9">
    <source>
        <dbReference type="EMBL" id="SEO49759.1"/>
    </source>
</evidence>
<evidence type="ECO:0000256" key="7">
    <source>
        <dbReference type="RuleBase" id="RU363032"/>
    </source>
</evidence>
<dbReference type="Pfam" id="PF00528">
    <property type="entry name" value="BPD_transp_1"/>
    <property type="match status" value="1"/>
</dbReference>
<dbReference type="Pfam" id="PF12911">
    <property type="entry name" value="OppC_N"/>
    <property type="match status" value="1"/>
</dbReference>
<organism evidence="9 10">
    <name type="scientific">Trujillonella endophytica</name>
    <dbReference type="NCBI Taxonomy" id="673521"/>
    <lineage>
        <taxon>Bacteria</taxon>
        <taxon>Bacillati</taxon>
        <taxon>Actinomycetota</taxon>
        <taxon>Actinomycetes</taxon>
        <taxon>Geodermatophilales</taxon>
        <taxon>Geodermatophilaceae</taxon>
        <taxon>Trujillonella</taxon>
    </lineage>
</organism>
<evidence type="ECO:0000256" key="6">
    <source>
        <dbReference type="ARBA" id="ARBA00023136"/>
    </source>
</evidence>
<dbReference type="InterPro" id="IPR025966">
    <property type="entry name" value="OppC_N"/>
</dbReference>
<dbReference type="STRING" id="673521.SAMN05660991_00599"/>
<evidence type="ECO:0000256" key="2">
    <source>
        <dbReference type="ARBA" id="ARBA00022448"/>
    </source>
</evidence>
<feature type="transmembrane region" description="Helical" evidence="7">
    <location>
        <begin position="90"/>
        <end position="113"/>
    </location>
</feature>
<dbReference type="RefSeq" id="WP_091939856.1">
    <property type="nucleotide sequence ID" value="NZ_FOEE01000001.1"/>
</dbReference>
<keyword evidence="5 7" id="KW-1133">Transmembrane helix</keyword>
<keyword evidence="10" id="KW-1185">Reference proteome</keyword>
<comment type="subcellular location">
    <subcellularLocation>
        <location evidence="1 7">Cell membrane</location>
        <topology evidence="1 7">Multi-pass membrane protein</topology>
    </subcellularLocation>
</comment>
<dbReference type="InterPro" id="IPR050366">
    <property type="entry name" value="BP-dependent_transpt_permease"/>
</dbReference>
<reference evidence="10" key="1">
    <citation type="submission" date="2016-10" db="EMBL/GenBank/DDBJ databases">
        <authorList>
            <person name="Varghese N."/>
            <person name="Submissions S."/>
        </authorList>
    </citation>
    <scope>NUCLEOTIDE SEQUENCE [LARGE SCALE GENOMIC DNA]</scope>
    <source>
        <strain evidence="10">DSM 45413</strain>
    </source>
</reference>
<dbReference type="EMBL" id="FOEE01000001">
    <property type="protein sequence ID" value="SEO49759.1"/>
    <property type="molecule type" value="Genomic_DNA"/>
</dbReference>
<name>A0A1H8Q6B3_9ACTN</name>
<dbReference type="PANTHER" id="PTHR43386">
    <property type="entry name" value="OLIGOPEPTIDE TRANSPORT SYSTEM PERMEASE PROTEIN APPC"/>
    <property type="match status" value="1"/>
</dbReference>
<accession>A0A1H8Q6B3</accession>
<evidence type="ECO:0000256" key="4">
    <source>
        <dbReference type="ARBA" id="ARBA00022692"/>
    </source>
</evidence>
<feature type="domain" description="ABC transmembrane type-1" evidence="8">
    <location>
        <begin position="86"/>
        <end position="275"/>
    </location>
</feature>
<gene>
    <name evidence="9" type="ORF">SAMN05660991_00599</name>
</gene>
<keyword evidence="4 7" id="KW-0812">Transmembrane</keyword>
<dbReference type="PANTHER" id="PTHR43386:SF1">
    <property type="entry name" value="D,D-DIPEPTIDE TRANSPORT SYSTEM PERMEASE PROTEIN DDPC-RELATED"/>
    <property type="match status" value="1"/>
</dbReference>
<protein>
    <submittedName>
        <fullName evidence="9">Peptide/nickel transport system permease protein</fullName>
    </submittedName>
</protein>
<dbReference type="GO" id="GO:0055085">
    <property type="term" value="P:transmembrane transport"/>
    <property type="evidence" value="ECO:0007669"/>
    <property type="project" value="InterPro"/>
</dbReference>
<sequence length="288" mass="30160">MTAFLTGIRRRARSRPARALRHNRVALVAGGVVLLLALIAVAAPVLAPADPDAQELTARFLSPSGEHWLGTDAFGRDFLSRLMYAMRTSLFAALLAVAVAVVLGLPLGLIAGYAGRWVDAVLSRVAEAIMSMPGLILAIAIVAVLGPGLTNAMIALGVILAPTLFRIARAAALSTRNADYIEAARSVGCSPARILGRHVLPNALSPLIVQLTFHLGAAIIAESSLSFLGLGAQTPTASLGTMVRDGYQAIYETTFPIYPPSVVIAVLILAFTLFGDGLRDAFGGRGER</sequence>